<dbReference type="InterPro" id="IPR019734">
    <property type="entry name" value="TPR_rpt"/>
</dbReference>
<dbReference type="InterPro" id="IPR011990">
    <property type="entry name" value="TPR-like_helical_dom_sf"/>
</dbReference>
<reference evidence="4 5" key="3">
    <citation type="submission" date="2020-02" db="EMBL/GenBank/DDBJ databases">
        <title>Flavobacterium profundi sp. nov., isolated from a deep-sea seamount.</title>
        <authorList>
            <person name="Zhang D.-C."/>
        </authorList>
    </citation>
    <scope>NUCLEOTIDE SEQUENCE [LARGE SCALE GENOMIC DNA]</scope>
    <source>
        <strain evidence="4 5">EC11</strain>
    </source>
</reference>
<evidence type="ECO:0000313" key="4">
    <source>
        <dbReference type="EMBL" id="NHN26589.1"/>
    </source>
</evidence>
<dbReference type="Pfam" id="PF13181">
    <property type="entry name" value="TPR_8"/>
    <property type="match status" value="1"/>
</dbReference>
<feature type="repeat" description="TPR" evidence="3">
    <location>
        <begin position="113"/>
        <end position="146"/>
    </location>
</feature>
<gene>
    <name evidence="4" type="ORF">FIA58_012965</name>
</gene>
<dbReference type="RefSeq" id="WP_140962908.1">
    <property type="nucleotide sequence ID" value="NZ_VEVQ02000008.1"/>
</dbReference>
<dbReference type="PROSITE" id="PS50005">
    <property type="entry name" value="TPR"/>
    <property type="match status" value="2"/>
</dbReference>
<keyword evidence="2 3" id="KW-0802">TPR repeat</keyword>
<reference evidence="4 5" key="2">
    <citation type="submission" date="2019-05" db="EMBL/GenBank/DDBJ databases">
        <authorList>
            <person name="Lianzixin W."/>
        </authorList>
    </citation>
    <scope>NUCLEOTIDE SEQUENCE [LARGE SCALE GENOMIC DNA]</scope>
    <source>
        <strain evidence="4 5">EC11</strain>
    </source>
</reference>
<keyword evidence="5" id="KW-1185">Reference proteome</keyword>
<protein>
    <submittedName>
        <fullName evidence="4">Tetratricopeptide repeat protein</fullName>
    </submittedName>
</protein>
<name>A0ABX0IXT6_9FLAO</name>
<evidence type="ECO:0000256" key="3">
    <source>
        <dbReference type="PROSITE-ProRule" id="PRU00339"/>
    </source>
</evidence>
<dbReference type="SUPFAM" id="SSF48452">
    <property type="entry name" value="TPR-like"/>
    <property type="match status" value="1"/>
</dbReference>
<organism evidence="4 5">
    <name type="scientific">Flavobacterium jejuense</name>
    <dbReference type="NCBI Taxonomy" id="1544455"/>
    <lineage>
        <taxon>Bacteria</taxon>
        <taxon>Pseudomonadati</taxon>
        <taxon>Bacteroidota</taxon>
        <taxon>Flavobacteriia</taxon>
        <taxon>Flavobacteriales</taxon>
        <taxon>Flavobacteriaceae</taxon>
        <taxon>Flavobacterium</taxon>
    </lineage>
</organism>
<dbReference type="Pfam" id="PF14559">
    <property type="entry name" value="TPR_19"/>
    <property type="match status" value="1"/>
</dbReference>
<accession>A0ABX0IXT6</accession>
<dbReference type="PANTHER" id="PTHR44858">
    <property type="entry name" value="TETRATRICOPEPTIDE REPEAT PROTEIN 6"/>
    <property type="match status" value="1"/>
</dbReference>
<feature type="repeat" description="TPR" evidence="3">
    <location>
        <begin position="283"/>
        <end position="316"/>
    </location>
</feature>
<dbReference type="Gene3D" id="1.25.40.10">
    <property type="entry name" value="Tetratricopeptide repeat domain"/>
    <property type="match status" value="4"/>
</dbReference>
<evidence type="ECO:0000256" key="2">
    <source>
        <dbReference type="ARBA" id="ARBA00022803"/>
    </source>
</evidence>
<comment type="caution">
    <text evidence="4">The sequence shown here is derived from an EMBL/GenBank/DDBJ whole genome shotgun (WGS) entry which is preliminary data.</text>
</comment>
<dbReference type="InterPro" id="IPR050498">
    <property type="entry name" value="Ycf3"/>
</dbReference>
<dbReference type="Proteomes" id="UP000817854">
    <property type="component" value="Unassembled WGS sequence"/>
</dbReference>
<reference evidence="5" key="1">
    <citation type="submission" date="2019-05" db="EMBL/GenBank/DDBJ databases">
        <title>Flavobacterium profundi sp. nov., isolated from a deep-sea seamount.</title>
        <authorList>
            <person name="Zhang D.-C."/>
        </authorList>
    </citation>
    <scope>NUCLEOTIDE SEQUENCE [LARGE SCALE GENOMIC DNA]</scope>
    <source>
        <strain evidence="5">EC11</strain>
    </source>
</reference>
<dbReference type="PANTHER" id="PTHR44858:SF1">
    <property type="entry name" value="UDP-N-ACETYLGLUCOSAMINE--PEPTIDE N-ACETYLGLUCOSAMINYLTRANSFERASE SPINDLY-RELATED"/>
    <property type="match status" value="1"/>
</dbReference>
<evidence type="ECO:0000313" key="5">
    <source>
        <dbReference type="Proteomes" id="UP000817854"/>
    </source>
</evidence>
<dbReference type="InterPro" id="IPR013105">
    <property type="entry name" value="TPR_2"/>
</dbReference>
<evidence type="ECO:0000256" key="1">
    <source>
        <dbReference type="ARBA" id="ARBA00022737"/>
    </source>
</evidence>
<dbReference type="SMART" id="SM00028">
    <property type="entry name" value="TPR"/>
    <property type="match status" value="6"/>
</dbReference>
<proteinExistence type="predicted"/>
<keyword evidence="1" id="KW-0677">Repeat</keyword>
<dbReference type="EMBL" id="VEVQ02000008">
    <property type="protein sequence ID" value="NHN26589.1"/>
    <property type="molecule type" value="Genomic_DNA"/>
</dbReference>
<sequence>MKKGYLLFALFVSQIVCTQNFKLADSLLAVGQFDKAIESYQKETHLNKYFKIAKAFEAKGNTKEAYLSYQNYLKKDSLNQMVNYNYGLMLIELAKFKEAQICFNQLVKTNENPTFYYYLGLSYEKQNAISEALYHYQKSSKLDSLYFKSNYKLAVLLINQKKIEEAKKICTRFLNENQEDIEMLKLRAQINYVQENYNQAIIDFNQLLLLGQTETFILDKLAKSYYEKKEYQRSSIIFSTLIDELDEASYYFYRGKCYGFLNELEKAEVDIKTSIELKSFTFENEYFYLGYFYQRKKNFKKALYYYRKAIKEDKNHLEANYQILIIKDYLGNSNNEMLKEYQLFLKKFPSLAEEKKQYLSNRINQLKEK</sequence>
<dbReference type="Pfam" id="PF07719">
    <property type="entry name" value="TPR_2"/>
    <property type="match status" value="1"/>
</dbReference>